<evidence type="ECO:0000313" key="7">
    <source>
        <dbReference type="Proteomes" id="UP000027442"/>
    </source>
</evidence>
<dbReference type="PANTHER" id="PTHR33507">
    <property type="entry name" value="INNER MEMBRANE PROTEIN YBBJ"/>
    <property type="match status" value="1"/>
</dbReference>
<comment type="subcellular location">
    <subcellularLocation>
        <location evidence="1">Membrane</location>
        <topology evidence="1">Multi-pass membrane protein</topology>
    </subcellularLocation>
</comment>
<evidence type="ECO:0000256" key="1">
    <source>
        <dbReference type="ARBA" id="ARBA00004141"/>
    </source>
</evidence>
<protein>
    <recommendedName>
        <fullName evidence="5">NfeD-like C-terminal domain-containing protein</fullName>
    </recommendedName>
</protein>
<feature type="domain" description="NfeD-like C-terminal" evidence="5">
    <location>
        <begin position="15"/>
        <end position="74"/>
    </location>
</feature>
<evidence type="ECO:0000256" key="4">
    <source>
        <dbReference type="ARBA" id="ARBA00023136"/>
    </source>
</evidence>
<keyword evidence="7" id="KW-1185">Reference proteome</keyword>
<dbReference type="AlphaFoldDB" id="A0A069QGM6"/>
<comment type="caution">
    <text evidence="6">The sequence shown here is derived from an EMBL/GenBank/DDBJ whole genome shotgun (WGS) entry which is preliminary data.</text>
</comment>
<dbReference type="eggNOG" id="COG1585">
    <property type="taxonomic scope" value="Bacteria"/>
</dbReference>
<evidence type="ECO:0000256" key="3">
    <source>
        <dbReference type="ARBA" id="ARBA00022989"/>
    </source>
</evidence>
<dbReference type="PATRIC" id="fig|1122985.7.peg.2195"/>
<dbReference type="SUPFAM" id="SSF141322">
    <property type="entry name" value="NfeD domain-like"/>
    <property type="match status" value="1"/>
</dbReference>
<dbReference type="InterPro" id="IPR052165">
    <property type="entry name" value="Membrane_assoc_protease"/>
</dbReference>
<reference evidence="6 7" key="1">
    <citation type="submission" date="2013-08" db="EMBL/GenBank/DDBJ databases">
        <authorList>
            <person name="Weinstock G."/>
            <person name="Sodergren E."/>
            <person name="Wylie T."/>
            <person name="Fulton L."/>
            <person name="Fulton R."/>
            <person name="Fronick C."/>
            <person name="O'Laughlin M."/>
            <person name="Godfrey J."/>
            <person name="Miner T."/>
            <person name="Herter B."/>
            <person name="Appelbaum E."/>
            <person name="Cordes M."/>
            <person name="Lek S."/>
            <person name="Wollam A."/>
            <person name="Pepin K.H."/>
            <person name="Palsikar V.B."/>
            <person name="Mitreva M."/>
            <person name="Wilson R.K."/>
        </authorList>
    </citation>
    <scope>NUCLEOTIDE SEQUENCE [LARGE SCALE GENOMIC DNA]</scope>
    <source>
        <strain evidence="6 7">ATCC 15930</strain>
    </source>
</reference>
<evidence type="ECO:0000256" key="2">
    <source>
        <dbReference type="ARBA" id="ARBA00022692"/>
    </source>
</evidence>
<keyword evidence="3" id="KW-1133">Transmembrane helix</keyword>
<evidence type="ECO:0000313" key="6">
    <source>
        <dbReference type="EMBL" id="KDR51837.1"/>
    </source>
</evidence>
<accession>A0A069QGM6</accession>
<proteinExistence type="predicted"/>
<dbReference type="PANTHER" id="PTHR33507:SF4">
    <property type="entry name" value="NODULATION COMPETITIVENESS PROTEIN NFED"/>
    <property type="match status" value="1"/>
</dbReference>
<name>A0A069QGM6_HOYLO</name>
<dbReference type="Proteomes" id="UP000027442">
    <property type="component" value="Unassembled WGS sequence"/>
</dbReference>
<sequence length="75" mass="8471">MKYLHRGEEERKSNADALEGREGVVIEEVQPQRSGYVKVDGDEWRAVSADGSLIKRGEKVRIVKMESIVATVERV</sequence>
<dbReference type="InterPro" id="IPR012340">
    <property type="entry name" value="NA-bd_OB-fold"/>
</dbReference>
<evidence type="ECO:0000259" key="5">
    <source>
        <dbReference type="Pfam" id="PF01957"/>
    </source>
</evidence>
<dbReference type="GO" id="GO:0016020">
    <property type="term" value="C:membrane"/>
    <property type="evidence" value="ECO:0007669"/>
    <property type="project" value="UniProtKB-SubCell"/>
</dbReference>
<organism evidence="6 7">
    <name type="scientific">Hoylesella loescheii DSM 19665 = JCM 12249 = ATCC 15930</name>
    <dbReference type="NCBI Taxonomy" id="1122985"/>
    <lineage>
        <taxon>Bacteria</taxon>
        <taxon>Pseudomonadati</taxon>
        <taxon>Bacteroidota</taxon>
        <taxon>Bacteroidia</taxon>
        <taxon>Bacteroidales</taxon>
        <taxon>Prevotellaceae</taxon>
        <taxon>Hoylesella</taxon>
    </lineage>
</organism>
<dbReference type="HOGENOM" id="CLU_2668018_0_0_10"/>
<dbReference type="Pfam" id="PF01957">
    <property type="entry name" value="NfeD"/>
    <property type="match status" value="1"/>
</dbReference>
<dbReference type="EMBL" id="JNGW01000090">
    <property type="protein sequence ID" value="KDR51837.1"/>
    <property type="molecule type" value="Genomic_DNA"/>
</dbReference>
<keyword evidence="4" id="KW-0472">Membrane</keyword>
<keyword evidence="2" id="KW-0812">Transmembrane</keyword>
<dbReference type="Gene3D" id="2.40.50.140">
    <property type="entry name" value="Nucleic acid-binding proteins"/>
    <property type="match status" value="1"/>
</dbReference>
<dbReference type="InterPro" id="IPR002810">
    <property type="entry name" value="NfeD-like_C"/>
</dbReference>
<gene>
    <name evidence="6" type="ORF">HMPREF1991_02117</name>
</gene>